<dbReference type="SUPFAM" id="SSF48264">
    <property type="entry name" value="Cytochrome P450"/>
    <property type="match status" value="2"/>
</dbReference>
<sequence>MKKDKNAPLIVGSLRNQALKLGLTEEEADKDVKQVSITLYGAGTETAVHTLLMFFLAMILYPEAQTKAQEEIDSVIGNGRLPTFEDQGRLRYVERLIQETLRWVPVVPLAIPHTCFRDDTYKGYYIPKGTIVMGNVWAMTRDETIYKSPEVFNPDRFLDPSTPPAPTFGWGRRRCPGVHFADASLFIFITSILATFKIGVAQDENGKDIMPSRKMSNSLVLWKTITSGEIYRESVAINIHITPALHWTMPDTPLLIGLTLASSLLAYKLYKDTHENQLSLPPSPRSYPLIGHLLSIPTEFEHLGFMRLGEQLKSKIFSLTAFGTTIIVLNDRDDAVNLFDKRSGSYSDRTNSTMVQEPSLLNWPEFGSLIAYGDRWRRFRRLMNPLLTKQVSATHQQLQEQAATKLLQRLLKGHKDIHNSHEVETELVLCIAATMFRSLYGYEVASSNDPLAERTQKAVSYLAHAVLSSNYLVNVAPVLRTKPDLLT</sequence>
<evidence type="ECO:0000256" key="9">
    <source>
        <dbReference type="PIRSR" id="PIRSR602401-1"/>
    </source>
</evidence>
<dbReference type="GO" id="GO:0020037">
    <property type="term" value="F:heme binding"/>
    <property type="evidence" value="ECO:0007669"/>
    <property type="project" value="InterPro"/>
</dbReference>
<dbReference type="InterPro" id="IPR017972">
    <property type="entry name" value="Cyt_P450_CS"/>
</dbReference>
<gene>
    <name evidence="11" type="ORF">RDB_LOCUS113275</name>
</gene>
<evidence type="ECO:0000256" key="5">
    <source>
        <dbReference type="ARBA" id="ARBA00022723"/>
    </source>
</evidence>
<accession>A0A8H3E5A3</accession>
<dbReference type="Pfam" id="PF00067">
    <property type="entry name" value="p450"/>
    <property type="match status" value="2"/>
</dbReference>
<protein>
    <recommendedName>
        <fullName evidence="13">O-methylsterigmatocystin oxidoreductase</fullName>
    </recommendedName>
</protein>
<keyword evidence="5 9" id="KW-0479">Metal-binding</keyword>
<dbReference type="InterPro" id="IPR050364">
    <property type="entry name" value="Cytochrome_P450_fung"/>
</dbReference>
<evidence type="ECO:0000313" key="11">
    <source>
        <dbReference type="EMBL" id="CAE7177464.1"/>
    </source>
</evidence>
<comment type="cofactor">
    <cofactor evidence="1 9">
        <name>heme</name>
        <dbReference type="ChEBI" id="CHEBI:30413"/>
    </cofactor>
</comment>
<evidence type="ECO:0000256" key="1">
    <source>
        <dbReference type="ARBA" id="ARBA00001971"/>
    </source>
</evidence>
<organism evidence="11 12">
    <name type="scientific">Rhizoctonia solani</name>
    <dbReference type="NCBI Taxonomy" id="456999"/>
    <lineage>
        <taxon>Eukaryota</taxon>
        <taxon>Fungi</taxon>
        <taxon>Dikarya</taxon>
        <taxon>Basidiomycota</taxon>
        <taxon>Agaricomycotina</taxon>
        <taxon>Agaricomycetes</taxon>
        <taxon>Cantharellales</taxon>
        <taxon>Ceratobasidiaceae</taxon>
        <taxon>Rhizoctonia</taxon>
    </lineage>
</organism>
<reference evidence="11" key="1">
    <citation type="submission" date="2021-01" db="EMBL/GenBank/DDBJ databases">
        <authorList>
            <person name="Kaushik A."/>
        </authorList>
    </citation>
    <scope>NUCLEOTIDE SEQUENCE</scope>
    <source>
        <strain evidence="11">AG5</strain>
    </source>
</reference>
<dbReference type="PRINTS" id="PR00463">
    <property type="entry name" value="EP450I"/>
</dbReference>
<dbReference type="GO" id="GO:0004497">
    <property type="term" value="F:monooxygenase activity"/>
    <property type="evidence" value="ECO:0007669"/>
    <property type="project" value="UniProtKB-KW"/>
</dbReference>
<evidence type="ECO:0000256" key="8">
    <source>
        <dbReference type="ARBA" id="ARBA00023033"/>
    </source>
</evidence>
<evidence type="ECO:0000256" key="4">
    <source>
        <dbReference type="ARBA" id="ARBA00022617"/>
    </source>
</evidence>
<dbReference type="OrthoDB" id="30179at2759"/>
<feature type="binding site" description="axial binding residue" evidence="9">
    <location>
        <position position="175"/>
    </location>
    <ligand>
        <name>heme</name>
        <dbReference type="ChEBI" id="CHEBI:30413"/>
    </ligand>
    <ligandPart>
        <name>Fe</name>
        <dbReference type="ChEBI" id="CHEBI:18248"/>
    </ligandPart>
</feature>
<dbReference type="InterPro" id="IPR002401">
    <property type="entry name" value="Cyt_P450_E_grp-I"/>
</dbReference>
<evidence type="ECO:0000256" key="2">
    <source>
        <dbReference type="ARBA" id="ARBA00005179"/>
    </source>
</evidence>
<keyword evidence="4 9" id="KW-0349">Heme</keyword>
<dbReference type="PANTHER" id="PTHR46300:SF7">
    <property type="entry name" value="P450, PUTATIVE (EUROFUNG)-RELATED"/>
    <property type="match status" value="1"/>
</dbReference>
<dbReference type="InterPro" id="IPR001128">
    <property type="entry name" value="Cyt_P450"/>
</dbReference>
<dbReference type="AlphaFoldDB" id="A0A8H3E5A3"/>
<keyword evidence="8 10" id="KW-0503">Monooxygenase</keyword>
<dbReference type="InterPro" id="IPR036396">
    <property type="entry name" value="Cyt_P450_sf"/>
</dbReference>
<dbReference type="PRINTS" id="PR00385">
    <property type="entry name" value="P450"/>
</dbReference>
<keyword evidence="6 10" id="KW-0560">Oxidoreductase</keyword>
<dbReference type="GO" id="GO:0016705">
    <property type="term" value="F:oxidoreductase activity, acting on paired donors, with incorporation or reduction of molecular oxygen"/>
    <property type="evidence" value="ECO:0007669"/>
    <property type="project" value="InterPro"/>
</dbReference>
<comment type="caution">
    <text evidence="11">The sequence shown here is derived from an EMBL/GenBank/DDBJ whole genome shotgun (WGS) entry which is preliminary data.</text>
</comment>
<evidence type="ECO:0008006" key="13">
    <source>
        <dbReference type="Google" id="ProtNLM"/>
    </source>
</evidence>
<evidence type="ECO:0000313" key="12">
    <source>
        <dbReference type="Proteomes" id="UP000663827"/>
    </source>
</evidence>
<dbReference type="PROSITE" id="PS00086">
    <property type="entry name" value="CYTOCHROME_P450"/>
    <property type="match status" value="1"/>
</dbReference>
<name>A0A8H3E5A3_9AGAM</name>
<dbReference type="EMBL" id="CAJNJQ010002487">
    <property type="protein sequence ID" value="CAE7177464.1"/>
    <property type="molecule type" value="Genomic_DNA"/>
</dbReference>
<evidence type="ECO:0000256" key="6">
    <source>
        <dbReference type="ARBA" id="ARBA00023002"/>
    </source>
</evidence>
<dbReference type="PANTHER" id="PTHR46300">
    <property type="entry name" value="P450, PUTATIVE (EUROFUNG)-RELATED-RELATED"/>
    <property type="match status" value="1"/>
</dbReference>
<comment type="pathway">
    <text evidence="2">Secondary metabolite biosynthesis.</text>
</comment>
<evidence type="ECO:0000256" key="10">
    <source>
        <dbReference type="RuleBase" id="RU000461"/>
    </source>
</evidence>
<dbReference type="GO" id="GO:0005506">
    <property type="term" value="F:iron ion binding"/>
    <property type="evidence" value="ECO:0007669"/>
    <property type="project" value="InterPro"/>
</dbReference>
<evidence type="ECO:0000256" key="3">
    <source>
        <dbReference type="ARBA" id="ARBA00010617"/>
    </source>
</evidence>
<dbReference type="Gene3D" id="1.10.630.10">
    <property type="entry name" value="Cytochrome P450"/>
    <property type="match status" value="2"/>
</dbReference>
<comment type="similarity">
    <text evidence="3 10">Belongs to the cytochrome P450 family.</text>
</comment>
<dbReference type="Proteomes" id="UP000663827">
    <property type="component" value="Unassembled WGS sequence"/>
</dbReference>
<proteinExistence type="inferred from homology"/>
<keyword evidence="7 9" id="KW-0408">Iron</keyword>
<evidence type="ECO:0000256" key="7">
    <source>
        <dbReference type="ARBA" id="ARBA00023004"/>
    </source>
</evidence>